<name>A0A172WH71_9EURY</name>
<reference evidence="3" key="1">
    <citation type="journal article" date="2016" name="Syst. Appl. Microbiol.">
        <title>Thermococcus piezophilus sp. nov., a novel hyperthermophilic and piezophilic archaeon with a broad pressure range for growth, isolated from a deepest hydrothermal vent at the Mid-Cayman Rise.</title>
        <authorList>
            <person name="Dalmasso C."/>
            <person name="Oger P."/>
            <person name="Selva G."/>
            <person name="Courtine D."/>
            <person name="L'Haridon S."/>
            <person name="Garlaschelli A."/>
            <person name="Roussel E."/>
            <person name="Miyazaki J."/>
            <person name="Reveillaud J."/>
            <person name="Jebbar M."/>
            <person name="Takai K."/>
            <person name="Maignien L."/>
            <person name="Alain K."/>
        </authorList>
    </citation>
    <scope>NUCLEOTIDE SEQUENCE [LARGE SCALE GENOMIC DNA]</scope>
    <source>
        <strain evidence="3">CDGS</strain>
    </source>
</reference>
<dbReference type="GeneID" id="28495597"/>
<dbReference type="InterPro" id="IPR005253">
    <property type="entry name" value="CHP00529"/>
</dbReference>
<feature type="transmembrane region" description="Helical" evidence="1">
    <location>
        <begin position="372"/>
        <end position="393"/>
    </location>
</feature>
<dbReference type="PANTHER" id="PTHR39556">
    <property type="entry name" value="PROTEIN, PUTATIVE-RELATED"/>
    <property type="match status" value="1"/>
</dbReference>
<feature type="transmembrane region" description="Helical" evidence="1">
    <location>
        <begin position="216"/>
        <end position="245"/>
    </location>
</feature>
<protein>
    <recommendedName>
        <fullName evidence="4">TIGR00529 family membrane protein</fullName>
    </recommendedName>
</protein>
<evidence type="ECO:0008006" key="4">
    <source>
        <dbReference type="Google" id="ProtNLM"/>
    </source>
</evidence>
<proteinExistence type="predicted"/>
<keyword evidence="1" id="KW-0812">Transmembrane</keyword>
<feature type="transmembrane region" description="Helical" evidence="1">
    <location>
        <begin position="297"/>
        <end position="320"/>
    </location>
</feature>
<feature type="transmembrane region" description="Helical" evidence="1">
    <location>
        <begin position="175"/>
        <end position="195"/>
    </location>
</feature>
<dbReference type="STRING" id="1712654.A7C91_05345"/>
<dbReference type="NCBIfam" id="TIGR00529">
    <property type="entry name" value="AF0261"/>
    <property type="match status" value="1"/>
</dbReference>
<evidence type="ECO:0000313" key="3">
    <source>
        <dbReference type="Proteomes" id="UP000076969"/>
    </source>
</evidence>
<dbReference type="InterPro" id="IPR007294">
    <property type="entry name" value="DUF401"/>
</dbReference>
<dbReference type="PANTHER" id="PTHR39556:SF1">
    <property type="entry name" value="PROTEIN, PUTATIVE-RELATED"/>
    <property type="match status" value="1"/>
</dbReference>
<dbReference type="KEGG" id="tpie:A7C91_05345"/>
<dbReference type="AlphaFoldDB" id="A0A172WH71"/>
<feature type="transmembrane region" description="Helical" evidence="1">
    <location>
        <begin position="340"/>
        <end position="360"/>
    </location>
</feature>
<sequence length="395" mass="43534">MELLYLIASFAVIIALIWLKINIGVSIFVGSLVLAFLFGMSPSDAVVALYHSATSWETIRLVLIIAFIMGMTSVFSQIGYLKDMEAAAGNLFPKAKYSLAMLPALIGLMPMPAGALVSAPMIEPVAGRFELKPEDKTLVNYWFRHIWEHSWPMYQAIVIASAIVGISIREISTKMFPLTVLMAIIGYLMLIRPLPDDGSGEGDFRTGLKLLLKSTYPILVIILVSIVLGIDMVYGAFLGFLSVLIPNLKRVSLKEVIAHALQPKIVFLLVSVMYFKYVLEVTGAVEALPKGMLAMNLPVILVLMVTPFVVGLMTGISFAYVGMTFPLLLPFFTSFDRVALAYLSGYMGMLFSPVHLCFVFSAEYYGAELRKVYLRLLVPALAIFLLGLLYITVVL</sequence>
<keyword evidence="3" id="KW-1185">Reference proteome</keyword>
<dbReference type="Pfam" id="PF04165">
    <property type="entry name" value="DUF401"/>
    <property type="match status" value="1"/>
</dbReference>
<feature type="transmembrane region" description="Helical" evidence="1">
    <location>
        <begin position="151"/>
        <end position="169"/>
    </location>
</feature>
<dbReference type="RefSeq" id="WP_068665567.1">
    <property type="nucleotide sequence ID" value="NZ_CP015520.1"/>
</dbReference>
<evidence type="ECO:0000256" key="1">
    <source>
        <dbReference type="SAM" id="Phobius"/>
    </source>
</evidence>
<keyword evidence="1" id="KW-1133">Transmembrane helix</keyword>
<dbReference type="OrthoDB" id="19102at2157"/>
<evidence type="ECO:0000313" key="2">
    <source>
        <dbReference type="EMBL" id="ANF22656.1"/>
    </source>
</evidence>
<dbReference type="Proteomes" id="UP000076969">
    <property type="component" value="Chromosome"/>
</dbReference>
<feature type="transmembrane region" description="Helical" evidence="1">
    <location>
        <begin position="6"/>
        <end position="38"/>
    </location>
</feature>
<organism evidence="2 3">
    <name type="scientific">Thermococcus piezophilus</name>
    <dbReference type="NCBI Taxonomy" id="1712654"/>
    <lineage>
        <taxon>Archaea</taxon>
        <taxon>Methanobacteriati</taxon>
        <taxon>Methanobacteriota</taxon>
        <taxon>Thermococci</taxon>
        <taxon>Thermococcales</taxon>
        <taxon>Thermococcaceae</taxon>
        <taxon>Thermococcus</taxon>
    </lineage>
</organism>
<feature type="transmembrane region" description="Helical" evidence="1">
    <location>
        <begin position="59"/>
        <end position="80"/>
    </location>
</feature>
<accession>A0A172WH71</accession>
<feature type="transmembrane region" description="Helical" evidence="1">
    <location>
        <begin position="100"/>
        <end position="122"/>
    </location>
</feature>
<gene>
    <name evidence="2" type="ORF">A7C91_05345</name>
</gene>
<keyword evidence="1" id="KW-0472">Membrane</keyword>
<dbReference type="EMBL" id="CP015520">
    <property type="protein sequence ID" value="ANF22656.1"/>
    <property type="molecule type" value="Genomic_DNA"/>
</dbReference>